<feature type="transmembrane region" description="Helical" evidence="1">
    <location>
        <begin position="49"/>
        <end position="70"/>
    </location>
</feature>
<gene>
    <name evidence="2" type="ORF">UFOVP366_26</name>
</gene>
<evidence type="ECO:0000313" key="2">
    <source>
        <dbReference type="EMBL" id="CAB5222788.1"/>
    </source>
</evidence>
<name>A0A6J7X117_9CAUD</name>
<protein>
    <submittedName>
        <fullName evidence="2">Uncharacterized protein</fullName>
    </submittedName>
</protein>
<keyword evidence="1" id="KW-0472">Membrane</keyword>
<keyword evidence="1" id="KW-0812">Transmembrane</keyword>
<evidence type="ECO:0000256" key="1">
    <source>
        <dbReference type="SAM" id="Phobius"/>
    </source>
</evidence>
<keyword evidence="1" id="KW-1133">Transmembrane helix</keyword>
<sequence length="81" mass="8766">MDQAELDARLRFYVGIGLIIIVGLIVCTMLYGLLFVVQPLDAQSPNDKAMLEMLGPICYTLVGAAVGIVATRSNRQDPPSE</sequence>
<accession>A0A6J7X117</accession>
<organism evidence="2">
    <name type="scientific">uncultured Caudovirales phage</name>
    <dbReference type="NCBI Taxonomy" id="2100421"/>
    <lineage>
        <taxon>Viruses</taxon>
        <taxon>Duplodnaviria</taxon>
        <taxon>Heunggongvirae</taxon>
        <taxon>Uroviricota</taxon>
        <taxon>Caudoviricetes</taxon>
        <taxon>Peduoviridae</taxon>
        <taxon>Maltschvirus</taxon>
        <taxon>Maltschvirus maltsch</taxon>
    </lineage>
</organism>
<feature type="transmembrane region" description="Helical" evidence="1">
    <location>
        <begin position="12"/>
        <end position="37"/>
    </location>
</feature>
<dbReference type="EMBL" id="LR798308">
    <property type="protein sequence ID" value="CAB5222788.1"/>
    <property type="molecule type" value="Genomic_DNA"/>
</dbReference>
<proteinExistence type="predicted"/>
<reference evidence="2" key="1">
    <citation type="submission" date="2020-05" db="EMBL/GenBank/DDBJ databases">
        <authorList>
            <person name="Chiriac C."/>
            <person name="Salcher M."/>
            <person name="Ghai R."/>
            <person name="Kavagutti S V."/>
        </authorList>
    </citation>
    <scope>NUCLEOTIDE SEQUENCE</scope>
</reference>